<evidence type="ECO:0000256" key="1">
    <source>
        <dbReference type="SAM" id="Phobius"/>
    </source>
</evidence>
<evidence type="ECO:0000313" key="3">
    <source>
        <dbReference type="Proteomes" id="UP000447434"/>
    </source>
</evidence>
<dbReference type="Proteomes" id="UP000447434">
    <property type="component" value="Chromosome 16"/>
</dbReference>
<reference evidence="3" key="1">
    <citation type="journal article" date="2020" name="Nat. Commun.">
        <title>Genome sequence of the cluster root forming white lupin.</title>
        <authorList>
            <person name="Hufnagel B."/>
            <person name="Marques A."/>
            <person name="Soriano A."/>
            <person name="Marques L."/>
            <person name="Divol F."/>
            <person name="Doumas P."/>
            <person name="Sallet E."/>
            <person name="Mancinotti D."/>
            <person name="Carrere S."/>
            <person name="Marande W."/>
            <person name="Arribat S."/>
            <person name="Keller J."/>
            <person name="Huneau C."/>
            <person name="Blein T."/>
            <person name="Aime D."/>
            <person name="Laguerre M."/>
            <person name="Taylor J."/>
            <person name="Schubert V."/>
            <person name="Nelson M."/>
            <person name="Geu-Flores F."/>
            <person name="Crespi M."/>
            <person name="Gallardo-Guerrero K."/>
            <person name="Delaux P.-M."/>
            <person name="Salse J."/>
            <person name="Berges H."/>
            <person name="Guyot R."/>
            <person name="Gouzy J."/>
            <person name="Peret B."/>
        </authorList>
    </citation>
    <scope>NUCLEOTIDE SEQUENCE [LARGE SCALE GENOMIC DNA]</scope>
    <source>
        <strain evidence="3">cv. Amiga</strain>
    </source>
</reference>
<feature type="transmembrane region" description="Helical" evidence="1">
    <location>
        <begin position="12"/>
        <end position="34"/>
    </location>
</feature>
<keyword evidence="1" id="KW-1133">Transmembrane helix</keyword>
<keyword evidence="1" id="KW-0472">Membrane</keyword>
<keyword evidence="1" id="KW-0812">Transmembrane</keyword>
<organism evidence="2 3">
    <name type="scientific">Lupinus albus</name>
    <name type="common">White lupine</name>
    <name type="synonym">Lupinus termis</name>
    <dbReference type="NCBI Taxonomy" id="3870"/>
    <lineage>
        <taxon>Eukaryota</taxon>
        <taxon>Viridiplantae</taxon>
        <taxon>Streptophyta</taxon>
        <taxon>Embryophyta</taxon>
        <taxon>Tracheophyta</taxon>
        <taxon>Spermatophyta</taxon>
        <taxon>Magnoliopsida</taxon>
        <taxon>eudicotyledons</taxon>
        <taxon>Gunneridae</taxon>
        <taxon>Pentapetalae</taxon>
        <taxon>rosids</taxon>
        <taxon>fabids</taxon>
        <taxon>Fabales</taxon>
        <taxon>Fabaceae</taxon>
        <taxon>Papilionoideae</taxon>
        <taxon>50 kb inversion clade</taxon>
        <taxon>genistoids sensu lato</taxon>
        <taxon>core genistoids</taxon>
        <taxon>Genisteae</taxon>
        <taxon>Lupinus</taxon>
    </lineage>
</organism>
<sequence length="77" mass="8877">MSTSPLHHHLHHHLLHIFINLLHLLLIMCTFHHITLATSTSHTSYNSLLSLQLMQLEFSQLNCVLIIVVSFRTLSII</sequence>
<accession>A0A6A4P829</accession>
<comment type="caution">
    <text evidence="2">The sequence shown here is derived from an EMBL/GenBank/DDBJ whole genome shotgun (WGS) entry which is preliminary data.</text>
</comment>
<proteinExistence type="predicted"/>
<dbReference type="AlphaFoldDB" id="A0A6A4P829"/>
<name>A0A6A4P829_LUPAL</name>
<protein>
    <submittedName>
        <fullName evidence="2">Uncharacterized protein</fullName>
    </submittedName>
</protein>
<dbReference type="EMBL" id="WOCE01000016">
    <property type="protein sequence ID" value="KAE9597801.1"/>
    <property type="molecule type" value="Genomic_DNA"/>
</dbReference>
<evidence type="ECO:0000313" key="2">
    <source>
        <dbReference type="EMBL" id="KAE9597801.1"/>
    </source>
</evidence>
<keyword evidence="3" id="KW-1185">Reference proteome</keyword>
<gene>
    <name evidence="2" type="ORF">Lalb_Chr16g0390471</name>
</gene>